<name>A0ABY4CJ89_9BACL</name>
<dbReference type="CDD" id="cd00830">
    <property type="entry name" value="KAS_III"/>
    <property type="match status" value="1"/>
</dbReference>
<evidence type="ECO:0000256" key="8">
    <source>
        <dbReference type="ARBA" id="ARBA00023315"/>
    </source>
</evidence>
<dbReference type="PANTHER" id="PTHR43091:SF1">
    <property type="entry name" value="BETA-KETOACYL-[ACYL-CARRIER-PROTEIN] SYNTHASE III, CHLOROPLASTIC"/>
    <property type="match status" value="1"/>
</dbReference>
<keyword evidence="13" id="KW-1185">Reference proteome</keyword>
<comment type="pathway">
    <text evidence="9">Lipid metabolism; fatty acid biosynthesis.</text>
</comment>
<dbReference type="SUPFAM" id="SSF53901">
    <property type="entry name" value="Thiolase-like"/>
    <property type="match status" value="1"/>
</dbReference>
<dbReference type="Proteomes" id="UP000830167">
    <property type="component" value="Chromosome"/>
</dbReference>
<keyword evidence="7 9" id="KW-0511">Multifunctional enzyme</keyword>
<dbReference type="InterPro" id="IPR004655">
    <property type="entry name" value="FabH"/>
</dbReference>
<comment type="subunit">
    <text evidence="9">Homodimer.</text>
</comment>
<dbReference type="EC" id="2.3.1.180" evidence="9"/>
<evidence type="ECO:0000313" key="12">
    <source>
        <dbReference type="EMBL" id="UOF89223.1"/>
    </source>
</evidence>
<evidence type="ECO:0000256" key="7">
    <source>
        <dbReference type="ARBA" id="ARBA00023268"/>
    </source>
</evidence>
<evidence type="ECO:0000256" key="9">
    <source>
        <dbReference type="HAMAP-Rule" id="MF_01815"/>
    </source>
</evidence>
<evidence type="ECO:0000256" key="2">
    <source>
        <dbReference type="ARBA" id="ARBA00022516"/>
    </source>
</evidence>
<sequence>MSSGVRILGTGSAVPERRLTNADFEKMVDTNDEWIRTRTGIEERRIADPDKASSDYAVEAAKKALEQANIAAEDVDLIICATVTPDYLFPATACLVQDRLGAKKAAAFDLSAGCSGFTYAMNVAAPLIRTGAYKYAVVIGVDMLTRITDYTDRSTCILFGDAAGAVVLGPSEAGKGLLSFELGSDGSAGALLMQEGGGSRNPSSRETVEGRQHFIRMNGREVFKFAVKVMDRATESVLAKAGLAKEDISLLIPHQANYRIIESAMKRFGLTEDKVYVNVHKYGNTSSASIPVALDEANRAGKIKADDIVILVGFGAGLTWGATLIRW</sequence>
<dbReference type="InterPro" id="IPR013747">
    <property type="entry name" value="ACP_syn_III_C"/>
</dbReference>
<dbReference type="InterPro" id="IPR016039">
    <property type="entry name" value="Thiolase-like"/>
</dbReference>
<feature type="domain" description="Beta-ketoacyl-[acyl-carrier-protein] synthase III C-terminal" evidence="10">
    <location>
        <begin position="238"/>
        <end position="327"/>
    </location>
</feature>
<comment type="function">
    <text evidence="9">Catalyzes the condensation reaction of fatty acid synthesis by the addition to an acyl acceptor of two carbons from malonyl-ACP. Catalyzes the first condensation reaction which initiates fatty acid synthesis and may therefore play a role in governing the total rate of fatty acid production. Possesses both acetoacetyl-ACP synthase and acetyl transacylase activities. Its substrate specificity determines the biosynthesis of branched-chain and/or straight-chain of fatty acids.</text>
</comment>
<comment type="domain">
    <text evidence="9">The last Arg residue of the ACP-binding site is essential for the weak association between ACP/AcpP and FabH.</text>
</comment>
<dbReference type="PANTHER" id="PTHR43091">
    <property type="entry name" value="3-OXOACYL-[ACYL-CARRIER-PROTEIN] SYNTHASE"/>
    <property type="match status" value="1"/>
</dbReference>
<keyword evidence="8 9" id="KW-0012">Acyltransferase</keyword>
<keyword evidence="9" id="KW-0963">Cytoplasm</keyword>
<keyword evidence="4 9" id="KW-0276">Fatty acid metabolism</keyword>
<feature type="region of interest" description="ACP-binding" evidence="9">
    <location>
        <begin position="255"/>
        <end position="259"/>
    </location>
</feature>
<dbReference type="Pfam" id="PF08545">
    <property type="entry name" value="ACP_syn_III"/>
    <property type="match status" value="1"/>
</dbReference>
<gene>
    <name evidence="9" type="primary">fabH</name>
    <name evidence="12" type="ORF">LSG31_15045</name>
</gene>
<dbReference type="RefSeq" id="WP_347435908.1">
    <property type="nucleotide sequence ID" value="NZ_CP089291.1"/>
</dbReference>
<feature type="active site" evidence="9">
    <location>
        <position position="284"/>
    </location>
</feature>
<dbReference type="HAMAP" id="MF_01815">
    <property type="entry name" value="FabH"/>
    <property type="match status" value="1"/>
</dbReference>
<keyword evidence="2 9" id="KW-0444">Lipid biosynthesis</keyword>
<feature type="active site" evidence="9">
    <location>
        <position position="114"/>
    </location>
</feature>
<protein>
    <recommendedName>
        <fullName evidence="9">Beta-ketoacyl-[acyl-carrier-protein] synthase III</fullName>
        <shortName evidence="9">Beta-ketoacyl-ACP synthase III</shortName>
        <shortName evidence="9">KAS III</shortName>
        <ecNumber evidence="9">2.3.1.180</ecNumber>
    </recommendedName>
    <alternativeName>
        <fullName evidence="9">3-oxoacyl-[acyl-carrier-protein] synthase 3</fullName>
    </alternativeName>
    <alternativeName>
        <fullName evidence="9">3-oxoacyl-[acyl-carrier-protein] synthase III</fullName>
    </alternativeName>
</protein>
<keyword evidence="3 9" id="KW-0808">Transferase</keyword>
<evidence type="ECO:0000256" key="5">
    <source>
        <dbReference type="ARBA" id="ARBA00023098"/>
    </source>
</evidence>
<keyword evidence="5 9" id="KW-0443">Lipid metabolism</keyword>
<evidence type="ECO:0000256" key="4">
    <source>
        <dbReference type="ARBA" id="ARBA00022832"/>
    </source>
</evidence>
<evidence type="ECO:0000256" key="6">
    <source>
        <dbReference type="ARBA" id="ARBA00023160"/>
    </source>
</evidence>
<organism evidence="12 13">
    <name type="scientific">Fodinisporobacter ferrooxydans</name>
    <dbReference type="NCBI Taxonomy" id="2901836"/>
    <lineage>
        <taxon>Bacteria</taxon>
        <taxon>Bacillati</taxon>
        <taxon>Bacillota</taxon>
        <taxon>Bacilli</taxon>
        <taxon>Bacillales</taxon>
        <taxon>Alicyclobacillaceae</taxon>
        <taxon>Fodinisporobacter</taxon>
    </lineage>
</organism>
<dbReference type="Pfam" id="PF08541">
    <property type="entry name" value="ACP_syn_III_C"/>
    <property type="match status" value="1"/>
</dbReference>
<dbReference type="EMBL" id="CP089291">
    <property type="protein sequence ID" value="UOF89223.1"/>
    <property type="molecule type" value="Genomic_DNA"/>
</dbReference>
<evidence type="ECO:0000256" key="3">
    <source>
        <dbReference type="ARBA" id="ARBA00022679"/>
    </source>
</evidence>
<evidence type="ECO:0000259" key="11">
    <source>
        <dbReference type="Pfam" id="PF08545"/>
    </source>
</evidence>
<evidence type="ECO:0000259" key="10">
    <source>
        <dbReference type="Pfam" id="PF08541"/>
    </source>
</evidence>
<comment type="catalytic activity">
    <reaction evidence="9">
        <text>malonyl-[ACP] + acetyl-CoA + H(+) = 3-oxobutanoyl-[ACP] + CO2 + CoA</text>
        <dbReference type="Rhea" id="RHEA:12080"/>
        <dbReference type="Rhea" id="RHEA-COMP:9623"/>
        <dbReference type="Rhea" id="RHEA-COMP:9625"/>
        <dbReference type="ChEBI" id="CHEBI:15378"/>
        <dbReference type="ChEBI" id="CHEBI:16526"/>
        <dbReference type="ChEBI" id="CHEBI:57287"/>
        <dbReference type="ChEBI" id="CHEBI:57288"/>
        <dbReference type="ChEBI" id="CHEBI:78449"/>
        <dbReference type="ChEBI" id="CHEBI:78450"/>
        <dbReference type="EC" id="2.3.1.180"/>
    </reaction>
</comment>
<comment type="similarity">
    <text evidence="1 9">Belongs to the thiolase-like superfamily. FabH family.</text>
</comment>
<dbReference type="NCBIfam" id="TIGR00747">
    <property type="entry name" value="fabH"/>
    <property type="match status" value="1"/>
</dbReference>
<feature type="domain" description="Beta-ketoacyl-[acyl-carrier-protein] synthase III N-terminal" evidence="11">
    <location>
        <begin position="108"/>
        <end position="186"/>
    </location>
</feature>
<reference evidence="12" key="1">
    <citation type="submission" date="2021-12" db="EMBL/GenBank/DDBJ databases">
        <title>Alicyclobacillaceae gen. nov., sp. nov., isolated from chalcocite enrichment system.</title>
        <authorList>
            <person name="Jiang Z."/>
        </authorList>
    </citation>
    <scope>NUCLEOTIDE SEQUENCE</scope>
    <source>
        <strain evidence="12">MYW30-H2</strain>
    </source>
</reference>
<dbReference type="InterPro" id="IPR013751">
    <property type="entry name" value="ACP_syn_III_N"/>
</dbReference>
<evidence type="ECO:0000256" key="1">
    <source>
        <dbReference type="ARBA" id="ARBA00008642"/>
    </source>
</evidence>
<evidence type="ECO:0000313" key="13">
    <source>
        <dbReference type="Proteomes" id="UP000830167"/>
    </source>
</evidence>
<keyword evidence="6 9" id="KW-0275">Fatty acid biosynthesis</keyword>
<dbReference type="NCBIfam" id="NF006829">
    <property type="entry name" value="PRK09352.1"/>
    <property type="match status" value="1"/>
</dbReference>
<feature type="active site" evidence="9">
    <location>
        <position position="254"/>
    </location>
</feature>
<proteinExistence type="inferred from homology"/>
<accession>A0ABY4CJ89</accession>
<comment type="subcellular location">
    <subcellularLocation>
        <location evidence="9">Cytoplasm</location>
    </subcellularLocation>
</comment>
<dbReference type="Gene3D" id="3.40.47.10">
    <property type="match status" value="1"/>
</dbReference>